<evidence type="ECO:0000313" key="4">
    <source>
        <dbReference type="EMBL" id="NFF87393.1"/>
    </source>
</evidence>
<feature type="transmembrane region" description="Helical" evidence="2">
    <location>
        <begin position="243"/>
        <end position="260"/>
    </location>
</feature>
<feature type="domain" description="EamA" evidence="3">
    <location>
        <begin position="7"/>
        <end position="137"/>
    </location>
</feature>
<proteinExistence type="inferred from homology"/>
<evidence type="ECO:0000313" key="7">
    <source>
        <dbReference type="Proteomes" id="UP000476820"/>
    </source>
</evidence>
<feature type="transmembrane region" description="Helical" evidence="2">
    <location>
        <begin position="213"/>
        <end position="231"/>
    </location>
</feature>
<feature type="transmembrane region" description="Helical" evidence="2">
    <location>
        <begin position="91"/>
        <end position="109"/>
    </location>
</feature>
<sequence>MNLLKSSLFVFLGACCYGVLSTLVKLAYNDGFVFKDVVMSQFLFGWLIMLIIMLISSRKTITIKQFVSLALIGISTCATTVFYYLSLESIPASFAVVLLFQFTWIGVLIESIVDKKFPSKIKILSIVILFVGTILASGVINSNDFKWSFSGILFGLMAALSYSLFVFFSGRVETQIPSVNRSFCVTTGALLVAFAICPNYFSNGCLSQGIWKYGIILGIFGAVLPVLFFAIGTPKLSTGLSTILGAGELPVAIIASIVILKEQVSMIKWVGVIIILIGVALPQLINLKNNNSIKFYKEPDTNLS</sequence>
<evidence type="ECO:0000256" key="1">
    <source>
        <dbReference type="ARBA" id="ARBA00007362"/>
    </source>
</evidence>
<feature type="transmembrane region" description="Helical" evidence="2">
    <location>
        <begin position="67"/>
        <end position="85"/>
    </location>
</feature>
<keyword evidence="2" id="KW-0812">Transmembrane</keyword>
<feature type="transmembrane region" description="Helical" evidence="2">
    <location>
        <begin position="182"/>
        <end position="201"/>
    </location>
</feature>
<accession>A0A0M1LDT2</accession>
<feature type="transmembrane region" description="Helical" evidence="2">
    <location>
        <begin position="121"/>
        <end position="141"/>
    </location>
</feature>
<dbReference type="EMBL" id="SWVK01000006">
    <property type="protein sequence ID" value="NFN34664.1"/>
    <property type="molecule type" value="Genomic_DNA"/>
</dbReference>
<evidence type="ECO:0000313" key="6">
    <source>
        <dbReference type="Proteomes" id="UP000473681"/>
    </source>
</evidence>
<evidence type="ECO:0000256" key="2">
    <source>
        <dbReference type="SAM" id="Phobius"/>
    </source>
</evidence>
<dbReference type="Proteomes" id="UP000476820">
    <property type="component" value="Unassembled WGS sequence"/>
</dbReference>
<feature type="transmembrane region" description="Helical" evidence="2">
    <location>
        <begin position="37"/>
        <end position="55"/>
    </location>
</feature>
<dbReference type="InterPro" id="IPR037185">
    <property type="entry name" value="EmrE-like"/>
</dbReference>
<evidence type="ECO:0000313" key="5">
    <source>
        <dbReference type="EMBL" id="NFN34664.1"/>
    </source>
</evidence>
<gene>
    <name evidence="4" type="ORF">FC774_05825</name>
    <name evidence="5" type="ORF">FDB51_05835</name>
</gene>
<dbReference type="RefSeq" id="WP_053342809.1">
    <property type="nucleotide sequence ID" value="NZ_JACBEK010000003.1"/>
</dbReference>
<keyword evidence="2" id="KW-1133">Transmembrane helix</keyword>
<feature type="domain" description="EamA" evidence="3">
    <location>
        <begin position="150"/>
        <end position="281"/>
    </location>
</feature>
<feature type="transmembrane region" description="Helical" evidence="2">
    <location>
        <begin position="147"/>
        <end position="170"/>
    </location>
</feature>
<dbReference type="PANTHER" id="PTHR22911">
    <property type="entry name" value="ACYL-MALONYL CONDENSING ENZYME-RELATED"/>
    <property type="match status" value="1"/>
</dbReference>
<keyword evidence="2" id="KW-0472">Membrane</keyword>
<name>A0A0M1LDT2_CLOBO</name>
<dbReference type="SUPFAM" id="SSF103481">
    <property type="entry name" value="Multidrug resistance efflux transporter EmrE"/>
    <property type="match status" value="2"/>
</dbReference>
<dbReference type="Proteomes" id="UP000473681">
    <property type="component" value="Unassembled WGS sequence"/>
</dbReference>
<dbReference type="Pfam" id="PF00892">
    <property type="entry name" value="EamA"/>
    <property type="match status" value="2"/>
</dbReference>
<dbReference type="EMBL" id="SWOV01000011">
    <property type="protein sequence ID" value="NFF87393.1"/>
    <property type="molecule type" value="Genomic_DNA"/>
</dbReference>
<feature type="transmembrane region" description="Helical" evidence="2">
    <location>
        <begin position="266"/>
        <end position="287"/>
    </location>
</feature>
<dbReference type="PANTHER" id="PTHR22911:SF137">
    <property type="entry name" value="SOLUTE CARRIER FAMILY 35 MEMBER G2-RELATED"/>
    <property type="match status" value="1"/>
</dbReference>
<protein>
    <submittedName>
        <fullName evidence="4">DMT family transporter</fullName>
    </submittedName>
</protein>
<dbReference type="AlphaFoldDB" id="A0A0M1LDT2"/>
<dbReference type="InterPro" id="IPR000620">
    <property type="entry name" value="EamA_dom"/>
</dbReference>
<dbReference type="GO" id="GO:0016020">
    <property type="term" value="C:membrane"/>
    <property type="evidence" value="ECO:0007669"/>
    <property type="project" value="InterPro"/>
</dbReference>
<dbReference type="OrthoDB" id="3180815at2"/>
<comment type="similarity">
    <text evidence="1">Belongs to the EamA transporter family.</text>
</comment>
<organism evidence="4 7">
    <name type="scientific">Clostridium botulinum</name>
    <dbReference type="NCBI Taxonomy" id="1491"/>
    <lineage>
        <taxon>Bacteria</taxon>
        <taxon>Bacillati</taxon>
        <taxon>Bacillota</taxon>
        <taxon>Clostridia</taxon>
        <taxon>Eubacteriales</taxon>
        <taxon>Clostridiaceae</taxon>
        <taxon>Clostridium</taxon>
    </lineage>
</organism>
<reference evidence="6 7" key="1">
    <citation type="submission" date="2019-04" db="EMBL/GenBank/DDBJ databases">
        <title>Genome sequencing of Clostridium botulinum Groups I-IV and Clostridium butyricum.</title>
        <authorList>
            <person name="Brunt J."/>
            <person name="Van Vliet A.H.M."/>
            <person name="Stringer S.C."/>
            <person name="Carter A.T."/>
            <person name="Peck M.W."/>
        </authorList>
    </citation>
    <scope>NUCLEOTIDE SEQUENCE [LARGE SCALE GENOMIC DNA]</scope>
    <source>
        <strain evidence="4 7">1605</strain>
        <strain evidence="5 6">CB-K-33E</strain>
    </source>
</reference>
<comment type="caution">
    <text evidence="4">The sequence shown here is derived from an EMBL/GenBank/DDBJ whole genome shotgun (WGS) entry which is preliminary data.</text>
</comment>
<evidence type="ECO:0000259" key="3">
    <source>
        <dbReference type="Pfam" id="PF00892"/>
    </source>
</evidence>